<accession>X1J246</accession>
<dbReference type="EMBL" id="BARU01038881">
    <property type="protein sequence ID" value="GAH88776.1"/>
    <property type="molecule type" value="Genomic_DNA"/>
</dbReference>
<dbReference type="AlphaFoldDB" id="X1J246"/>
<organism evidence="1">
    <name type="scientific">marine sediment metagenome</name>
    <dbReference type="NCBI Taxonomy" id="412755"/>
    <lineage>
        <taxon>unclassified sequences</taxon>
        <taxon>metagenomes</taxon>
        <taxon>ecological metagenomes</taxon>
    </lineage>
</organism>
<dbReference type="Gene3D" id="3.40.720.10">
    <property type="entry name" value="Alkaline Phosphatase, subunit A"/>
    <property type="match status" value="1"/>
</dbReference>
<dbReference type="InterPro" id="IPR002591">
    <property type="entry name" value="Phosphodiest/P_Trfase"/>
</dbReference>
<feature type="non-terminal residue" evidence="1">
    <location>
        <position position="1"/>
    </location>
</feature>
<reference evidence="1" key="1">
    <citation type="journal article" date="2014" name="Front. Microbiol.">
        <title>High frequency of phylogenetically diverse reductive dehalogenase-homologous genes in deep subseafloor sedimentary metagenomes.</title>
        <authorList>
            <person name="Kawai M."/>
            <person name="Futagami T."/>
            <person name="Toyoda A."/>
            <person name="Takaki Y."/>
            <person name="Nishi S."/>
            <person name="Hori S."/>
            <person name="Arai W."/>
            <person name="Tsubouchi T."/>
            <person name="Morono Y."/>
            <person name="Uchiyama I."/>
            <person name="Ito T."/>
            <person name="Fujiyama A."/>
            <person name="Inagaki F."/>
            <person name="Takami H."/>
        </authorList>
    </citation>
    <scope>NUCLEOTIDE SEQUENCE</scope>
    <source>
        <strain evidence="1">Expedition CK06-06</strain>
    </source>
</reference>
<dbReference type="InterPro" id="IPR017850">
    <property type="entry name" value="Alkaline_phosphatase_core_sf"/>
</dbReference>
<protein>
    <recommendedName>
        <fullName evidence="2">Nucleotide pyrophosphatase</fullName>
    </recommendedName>
</protein>
<evidence type="ECO:0008006" key="2">
    <source>
        <dbReference type="Google" id="ProtNLM"/>
    </source>
</evidence>
<sequence>LDEADELTNIFLVSDHGFGAHHKIININKWLMEKGYLVLKKQGRSRKIHRGNIKKITDFLHFTQFFRKMKRLQWVKNASGKIAEDAISACDIDWTRIRAYCFNYANIYINLKGREPSGTVSPSMEYEKIREDIINGLLKIIDWDSGEKENVISKVWRKEEIYNGHHLDGLPDLIIEYTGGKSLLQPWFNQIE</sequence>
<proteinExistence type="predicted"/>
<comment type="caution">
    <text evidence="1">The sequence shown here is derived from an EMBL/GenBank/DDBJ whole genome shotgun (WGS) entry which is preliminary data.</text>
</comment>
<name>X1J246_9ZZZZ</name>
<evidence type="ECO:0000313" key="1">
    <source>
        <dbReference type="EMBL" id="GAH88776.1"/>
    </source>
</evidence>
<gene>
    <name evidence="1" type="ORF">S03H2_60351</name>
</gene>
<dbReference type="Pfam" id="PF01663">
    <property type="entry name" value="Phosphodiest"/>
    <property type="match status" value="1"/>
</dbReference>